<evidence type="ECO:0000256" key="9">
    <source>
        <dbReference type="ARBA" id="ARBA00023014"/>
    </source>
</evidence>
<evidence type="ECO:0000256" key="5">
    <source>
        <dbReference type="ARBA" id="ARBA00022679"/>
    </source>
</evidence>
<evidence type="ECO:0000256" key="3">
    <source>
        <dbReference type="ARBA" id="ARBA00012221"/>
    </source>
</evidence>
<dbReference type="InterPro" id="IPR016435">
    <property type="entry name" value="DPH1/DPH2"/>
</dbReference>
<comment type="caution">
    <text evidence="13">The sequence shown here is derived from an EMBL/GenBank/DDBJ whole genome shotgun (WGS) entry which is preliminary data.</text>
</comment>
<dbReference type="PANTHER" id="PTHR10762">
    <property type="entry name" value="DIPHTHAMIDE BIOSYNTHESIS PROTEIN"/>
    <property type="match status" value="1"/>
</dbReference>
<dbReference type="EC" id="2.5.1.108" evidence="3 11"/>
<reference evidence="13 14" key="1">
    <citation type="journal article" date="2017" name="BMC Genomics">
        <title>Whole-genome assembly of Babesia ovata and comparative genomics between closely related pathogens.</title>
        <authorList>
            <person name="Yamagishi J."/>
            <person name="Asada M."/>
            <person name="Hakimi H."/>
            <person name="Tanaka T.Q."/>
            <person name="Sugimoto C."/>
            <person name="Kawazu S."/>
        </authorList>
    </citation>
    <scope>NUCLEOTIDE SEQUENCE [LARGE SCALE GENOMIC DNA]</scope>
    <source>
        <strain evidence="13 14">Miyake</strain>
    </source>
</reference>
<dbReference type="InterPro" id="IPR042265">
    <property type="entry name" value="DPH1/DPH2_3"/>
</dbReference>
<evidence type="ECO:0000256" key="10">
    <source>
        <dbReference type="ARBA" id="ARBA00048403"/>
    </source>
</evidence>
<evidence type="ECO:0000313" key="14">
    <source>
        <dbReference type="Proteomes" id="UP000236319"/>
    </source>
</evidence>
<evidence type="ECO:0000256" key="6">
    <source>
        <dbReference type="ARBA" id="ARBA00022691"/>
    </source>
</evidence>
<dbReference type="FunFam" id="3.40.50.11840:FF:000001">
    <property type="entry name" value="2-(3-amino-3-carboxypropyl)histidine synthase subunit 1"/>
    <property type="match status" value="1"/>
</dbReference>
<feature type="region of interest" description="Disordered" evidence="12">
    <location>
        <begin position="247"/>
        <end position="270"/>
    </location>
</feature>
<protein>
    <recommendedName>
        <fullName evidence="4 11">2-(3-amino-3-carboxypropyl)histidine synthase subunit 1</fullName>
        <ecNumber evidence="3 11">2.5.1.108</ecNumber>
    </recommendedName>
</protein>
<dbReference type="EMBL" id="BDSA01000001">
    <property type="protein sequence ID" value="GBE58974.1"/>
    <property type="molecule type" value="Genomic_DNA"/>
</dbReference>
<gene>
    <name evidence="13" type="ORF">BOVATA_004670</name>
</gene>
<keyword evidence="5 11" id="KW-0808">Transferase</keyword>
<evidence type="ECO:0000256" key="7">
    <source>
        <dbReference type="ARBA" id="ARBA00022723"/>
    </source>
</evidence>
<accession>A0A2H6K7L2</accession>
<dbReference type="GeneID" id="39872744"/>
<proteinExistence type="inferred from homology"/>
<dbReference type="Gene3D" id="3.40.50.11850">
    <property type="entry name" value="Diphthamide synthesis DPH1/DPH2 domain 2"/>
    <property type="match status" value="2"/>
</dbReference>
<dbReference type="VEuPathDB" id="PiroplasmaDB:BOVATA_004670"/>
<feature type="compositionally biased region" description="Polar residues" evidence="12">
    <location>
        <begin position="249"/>
        <end position="265"/>
    </location>
</feature>
<evidence type="ECO:0000256" key="4">
    <source>
        <dbReference type="ARBA" id="ARBA00021915"/>
    </source>
</evidence>
<keyword evidence="7" id="KW-0479">Metal-binding</keyword>
<evidence type="ECO:0000256" key="12">
    <source>
        <dbReference type="SAM" id="MobiDB-lite"/>
    </source>
</evidence>
<keyword evidence="9" id="KW-0411">Iron-sulfur</keyword>
<dbReference type="NCBIfam" id="TIGR00322">
    <property type="entry name" value="diphth2_R"/>
    <property type="match status" value="2"/>
</dbReference>
<dbReference type="InterPro" id="IPR042263">
    <property type="entry name" value="DPH1/DPH2_1"/>
</dbReference>
<dbReference type="PANTHER" id="PTHR10762:SF1">
    <property type="entry name" value="2-(3-AMINO-3-CARBOXYPROPYL)HISTIDINE SYNTHASE SUBUNIT 1"/>
    <property type="match status" value="1"/>
</dbReference>
<organism evidence="13 14">
    <name type="scientific">Babesia ovata</name>
    <dbReference type="NCBI Taxonomy" id="189622"/>
    <lineage>
        <taxon>Eukaryota</taxon>
        <taxon>Sar</taxon>
        <taxon>Alveolata</taxon>
        <taxon>Apicomplexa</taxon>
        <taxon>Aconoidasida</taxon>
        <taxon>Piroplasmida</taxon>
        <taxon>Babesiidae</taxon>
        <taxon>Babesia</taxon>
    </lineage>
</organism>
<dbReference type="GO" id="GO:0046872">
    <property type="term" value="F:metal ion binding"/>
    <property type="evidence" value="ECO:0007669"/>
    <property type="project" value="UniProtKB-KW"/>
</dbReference>
<keyword evidence="6 11" id="KW-0949">S-adenosyl-L-methionine</keyword>
<comment type="pathway">
    <text evidence="1 11">Protein modification; peptidyl-diphthamide biosynthesis.</text>
</comment>
<sequence length="478" mass="52935">MEAMDLNVVDTAPSGNKDTATEADFMGQIVKKALPSNYNFEIAKSVAKVRQLRAKKVALQMPEGLLSWGCEIADILKFFCESIDEVIIMADVTYGACCIDDITAQTIGCDLIIHYGHSCLVPVTSVAVQCLYVFVEINFSPHYLAKAVMQVFKPHDKIFLMGTIQYSNVLREAATIIDEVGYFNNKVIVPQVTPLLPGEVLGCTSPVLHGCEFKRNERAKSTSSGDNCCCRSNTDDGSRCCMEPPATANGGNDSSDVHVGTNQESDPAHVDTFDEEGERTIVFVADGRFHLESALIQNPGIRAFRFDPFNKTMSGESYDLETLHATRSDAIQRAKSAKSVCLVLSMLGRQGNINILKNLTKMLETAQIEYHVRLLSEITLDKLAQLDVDAYIQIGCPRLSIDWGAGFGKPLLNPYEAYVAYNKEVYKSTYPMDYYSNAGGQWSNYTANRQGAPPVDSKEAIRRMLQQRARAKHIQYSH</sequence>
<dbReference type="InterPro" id="IPR035435">
    <property type="entry name" value="DPH1/DPH2_euk_archaea"/>
</dbReference>
<dbReference type="Gene3D" id="3.40.50.11860">
    <property type="entry name" value="Diphthamide synthesis DPH1/DPH2 domain 3"/>
    <property type="match status" value="1"/>
</dbReference>
<dbReference type="GO" id="GO:0090560">
    <property type="term" value="F:2-(3-amino-3-carboxypropyl)histidine synthase activity"/>
    <property type="evidence" value="ECO:0007669"/>
    <property type="project" value="UniProtKB-UniRule"/>
</dbReference>
<dbReference type="RefSeq" id="XP_028865217.1">
    <property type="nucleotide sequence ID" value="XM_029009384.1"/>
</dbReference>
<evidence type="ECO:0000256" key="8">
    <source>
        <dbReference type="ARBA" id="ARBA00023004"/>
    </source>
</evidence>
<dbReference type="GO" id="GO:0017183">
    <property type="term" value="P:protein histidyl modification to diphthamide"/>
    <property type="evidence" value="ECO:0007669"/>
    <property type="project" value="UniProtKB-UniRule"/>
</dbReference>
<keyword evidence="8" id="KW-0408">Iron</keyword>
<dbReference type="GO" id="GO:0051539">
    <property type="term" value="F:4 iron, 4 sulfur cluster binding"/>
    <property type="evidence" value="ECO:0007669"/>
    <property type="project" value="UniProtKB-UniRule"/>
</dbReference>
<comment type="catalytic activity">
    <reaction evidence="10 11">
        <text>L-histidyl-[translation elongation factor 2] + S-adenosyl-L-methionine = 2-[(3S)-amino-3-carboxypropyl]-L-histidyl-[translation elongation factor 2] + S-methyl-5'-thioadenosine + H(+)</text>
        <dbReference type="Rhea" id="RHEA:36783"/>
        <dbReference type="Rhea" id="RHEA-COMP:9748"/>
        <dbReference type="Rhea" id="RHEA-COMP:9749"/>
        <dbReference type="ChEBI" id="CHEBI:15378"/>
        <dbReference type="ChEBI" id="CHEBI:17509"/>
        <dbReference type="ChEBI" id="CHEBI:29979"/>
        <dbReference type="ChEBI" id="CHEBI:59789"/>
        <dbReference type="ChEBI" id="CHEBI:73995"/>
        <dbReference type="EC" id="2.5.1.108"/>
    </reaction>
</comment>
<keyword evidence="14" id="KW-1185">Reference proteome</keyword>
<dbReference type="SFLD" id="SFLDS00032">
    <property type="entry name" value="Radical_SAM_3-amino-3-carboxyp"/>
    <property type="match status" value="1"/>
</dbReference>
<comment type="similarity">
    <text evidence="2 11">Belongs to the DPH1/DPH2 family. DPH1 subfamily.</text>
</comment>
<keyword evidence="11" id="KW-0004">4Fe-4S</keyword>
<comment type="function">
    <text evidence="11">Catalyzes the first step of diphthamide biosynthesis, a post-translational modification of histidine which occurs in elongation factor 2.</text>
</comment>
<dbReference type="Gene3D" id="3.40.50.11840">
    <property type="entry name" value="Diphthamide synthesis DPH1/DPH2 domain 1"/>
    <property type="match status" value="1"/>
</dbReference>
<dbReference type="Proteomes" id="UP000236319">
    <property type="component" value="Unassembled WGS sequence"/>
</dbReference>
<dbReference type="Pfam" id="PF01866">
    <property type="entry name" value="Diphthamide_syn"/>
    <property type="match status" value="2"/>
</dbReference>
<dbReference type="OrthoDB" id="1649088at2759"/>
<dbReference type="UniPathway" id="UPA00559"/>
<evidence type="ECO:0000313" key="13">
    <source>
        <dbReference type="EMBL" id="GBE58974.1"/>
    </source>
</evidence>
<comment type="cofactor">
    <cofactor evidence="11">
        <name>[4Fe-4S] cluster</name>
        <dbReference type="ChEBI" id="CHEBI:49883"/>
    </cofactor>
    <text evidence="11">Binds 1 [4Fe-4S] cluster per subunit. The cluster is coordinated with 3 cysteines and an exchangeable S-adenosyl-L-methionine.</text>
</comment>
<name>A0A2H6K7L2_9APIC</name>
<dbReference type="InterPro" id="IPR042264">
    <property type="entry name" value="DPH1/DPH2_2"/>
</dbReference>
<evidence type="ECO:0000256" key="11">
    <source>
        <dbReference type="PIRNR" id="PIRNR004967"/>
    </source>
</evidence>
<dbReference type="AlphaFoldDB" id="A0A2H6K7L2"/>
<evidence type="ECO:0000256" key="2">
    <source>
        <dbReference type="ARBA" id="ARBA00010173"/>
    </source>
</evidence>
<dbReference type="PIRSF" id="PIRSF004967">
    <property type="entry name" value="DPH1"/>
    <property type="match status" value="1"/>
</dbReference>
<evidence type="ECO:0000256" key="1">
    <source>
        <dbReference type="ARBA" id="ARBA00005156"/>
    </source>
</evidence>